<feature type="compositionally biased region" description="Basic residues" evidence="1">
    <location>
        <begin position="90"/>
        <end position="99"/>
    </location>
</feature>
<feature type="region of interest" description="Disordered" evidence="1">
    <location>
        <begin position="67"/>
        <end position="102"/>
    </location>
</feature>
<evidence type="ECO:0000313" key="2">
    <source>
        <dbReference type="EMBL" id="GJT38416.1"/>
    </source>
</evidence>
<organism evidence="2 3">
    <name type="scientific">Tanacetum coccineum</name>
    <dbReference type="NCBI Taxonomy" id="301880"/>
    <lineage>
        <taxon>Eukaryota</taxon>
        <taxon>Viridiplantae</taxon>
        <taxon>Streptophyta</taxon>
        <taxon>Embryophyta</taxon>
        <taxon>Tracheophyta</taxon>
        <taxon>Spermatophyta</taxon>
        <taxon>Magnoliopsida</taxon>
        <taxon>eudicotyledons</taxon>
        <taxon>Gunneridae</taxon>
        <taxon>Pentapetalae</taxon>
        <taxon>asterids</taxon>
        <taxon>campanulids</taxon>
        <taxon>Asterales</taxon>
        <taxon>Asteraceae</taxon>
        <taxon>Asteroideae</taxon>
        <taxon>Anthemideae</taxon>
        <taxon>Anthemidinae</taxon>
        <taxon>Tanacetum</taxon>
    </lineage>
</organism>
<comment type="caution">
    <text evidence="2">The sequence shown here is derived from an EMBL/GenBank/DDBJ whole genome shotgun (WGS) entry which is preliminary data.</text>
</comment>
<reference evidence="2" key="1">
    <citation type="journal article" date="2022" name="Int. J. Mol. Sci.">
        <title>Draft Genome of Tanacetum Coccineum: Genomic Comparison of Closely Related Tanacetum-Family Plants.</title>
        <authorList>
            <person name="Yamashiro T."/>
            <person name="Shiraishi A."/>
            <person name="Nakayama K."/>
            <person name="Satake H."/>
        </authorList>
    </citation>
    <scope>NUCLEOTIDE SEQUENCE</scope>
</reference>
<keyword evidence="3" id="KW-1185">Reference proteome</keyword>
<reference evidence="2" key="2">
    <citation type="submission" date="2022-01" db="EMBL/GenBank/DDBJ databases">
        <authorList>
            <person name="Yamashiro T."/>
            <person name="Shiraishi A."/>
            <person name="Satake H."/>
            <person name="Nakayama K."/>
        </authorList>
    </citation>
    <scope>NUCLEOTIDE SEQUENCE</scope>
</reference>
<evidence type="ECO:0000256" key="1">
    <source>
        <dbReference type="SAM" id="MobiDB-lite"/>
    </source>
</evidence>
<proteinExistence type="predicted"/>
<protein>
    <submittedName>
        <fullName evidence="2">Uncharacterized protein</fullName>
    </submittedName>
</protein>
<feature type="compositionally biased region" description="Basic and acidic residues" evidence="1">
    <location>
        <begin position="177"/>
        <end position="187"/>
    </location>
</feature>
<evidence type="ECO:0000313" key="3">
    <source>
        <dbReference type="Proteomes" id="UP001151760"/>
    </source>
</evidence>
<dbReference type="Proteomes" id="UP001151760">
    <property type="component" value="Unassembled WGS sequence"/>
</dbReference>
<dbReference type="EMBL" id="BQNB010015302">
    <property type="protein sequence ID" value="GJT38416.1"/>
    <property type="molecule type" value="Genomic_DNA"/>
</dbReference>
<feature type="compositionally biased region" description="Acidic residues" evidence="1">
    <location>
        <begin position="192"/>
        <end position="253"/>
    </location>
</feature>
<sequence>MRNRINIHTVRDDTLLGTLKFVSKTEDYQKYRALIPEEMINQDIKDSKAYKTYLAFSTGKATPKKARKFKKVASPSKKLSPILEEEPAKKPKQAKKPVKKATTVPTVGVVIRDTPGVFVSKKKVPAKVDRGKGMDLLSDVALLKATQLKKALKKSNQETRKLHVSGLGDGVGSQPKVPDESQDKKTSTNEGTDSEDDDSNDDDSDDVTNNDDDDVDSDADGDNEATDSERTDSDEDENPNLNQNDDEEEEYEEEYVRTPDNYEFSDDDEEYEELYKDVNMRLKDSYEKVKDDAHVTLTAAHVTQKTKGPMQSSFVSSDFANQFLNLDNVPLVDNEVMSMMNVKEVSDYATPVIQSTITESLENVFLANFSSQPKSTYEAAVLLTEFELKNILLDKMHKGKSYRGG</sequence>
<accession>A0ABQ5DJE4</accession>
<feature type="region of interest" description="Disordered" evidence="1">
    <location>
        <begin position="151"/>
        <end position="268"/>
    </location>
</feature>
<name>A0ABQ5DJE4_9ASTR</name>
<gene>
    <name evidence="2" type="ORF">Tco_0938281</name>
</gene>